<keyword evidence="23 33" id="KW-1039">Host endosome</keyword>
<feature type="disulfide bond" evidence="33">
    <location>
        <begin position="53"/>
        <end position="73"/>
    </location>
</feature>
<evidence type="ECO:0000256" key="12">
    <source>
        <dbReference type="ARBA" id="ARBA00022595"/>
    </source>
</evidence>
<dbReference type="GO" id="GO:0019062">
    <property type="term" value="P:virion attachment to host cell"/>
    <property type="evidence" value="ECO:0007669"/>
    <property type="project" value="UniProtKB-UniRule"/>
</dbReference>
<evidence type="ECO:0000256" key="20">
    <source>
        <dbReference type="ARBA" id="ARBA00022879"/>
    </source>
</evidence>
<comment type="domain">
    <text evidence="33 34">The 17 amino acids long immunosuppressive region is present in many retroviral envelope proteins. Synthetic peptides derived from this relatively conserved sequence inhibit immune function in vitro and in vivo.</text>
</comment>
<feature type="site" description="Cleavage; by host furin" evidence="33">
    <location>
        <begin position="514"/>
        <end position="515"/>
    </location>
</feature>
<dbReference type="FunFam" id="1.20.5.490:FF:000001">
    <property type="entry name" value="Envelope glycoprotein gp160"/>
    <property type="match status" value="1"/>
</dbReference>
<evidence type="ECO:0000256" key="11">
    <source>
        <dbReference type="ARBA" id="ARBA00022581"/>
    </source>
</evidence>
<keyword evidence="9 33" id="KW-1032">Host cell membrane</keyword>
<evidence type="ECO:0000256" key="18">
    <source>
        <dbReference type="ARBA" id="ARBA00022844"/>
    </source>
</evidence>
<dbReference type="FunFam" id="2.170.40.20:FF:000001">
    <property type="entry name" value="Envelope glycoprotein gp160"/>
    <property type="match status" value="1"/>
</dbReference>
<dbReference type="InterPro" id="IPR000777">
    <property type="entry name" value="HIV1_Gp120"/>
</dbReference>
<dbReference type="InterPro" id="IPR000328">
    <property type="entry name" value="GP41-like"/>
</dbReference>
<keyword evidence="11 33" id="KW-0945">Host-virus interaction</keyword>
<keyword evidence="14 33" id="KW-0812">Transmembrane</keyword>
<dbReference type="GO" id="GO:0005198">
    <property type="term" value="F:structural molecule activity"/>
    <property type="evidence" value="ECO:0007669"/>
    <property type="project" value="UniProtKB-UniRule"/>
</dbReference>
<feature type="short sequence motif" description="Di-leucine internalization motif" evidence="33">
    <location>
        <begin position="858"/>
        <end position="859"/>
    </location>
</feature>
<organism evidence="38">
    <name type="scientific">Human immunodeficiency virus type 1</name>
    <name type="common">HIV-1</name>
    <dbReference type="NCBI Taxonomy" id="11676"/>
    <lineage>
        <taxon>Viruses</taxon>
        <taxon>Riboviria</taxon>
        <taxon>Pararnavirae</taxon>
        <taxon>Artverviricota</taxon>
        <taxon>Revtraviricetes</taxon>
        <taxon>Ortervirales</taxon>
        <taxon>Retroviridae</taxon>
        <taxon>Orthoretrovirinae</taxon>
        <taxon>Lentivirus</taxon>
        <taxon>Lentivirus humimdef1</taxon>
    </lineage>
</organism>
<feature type="lipid moiety-binding region" description="S-palmitoyl cysteine; by host" evidence="33">
    <location>
        <position position="767"/>
    </location>
</feature>
<comment type="similarity">
    <text evidence="33">Belongs to the HIV-1 env protein family.</text>
</comment>
<evidence type="ECO:0000256" key="4">
    <source>
        <dbReference type="ARBA" id="ARBA00004563"/>
    </source>
</evidence>
<comment type="domain">
    <text evidence="33">The YXXL motif is involved in determining the exact site of viral release at the surface of infected mononuclear cells and promotes endocytosis. YXXL and di-leucine endocytosis motifs interact directly or indirectly with the clathrin adapter complexes, opperate independently, and their activities are not additive.</text>
</comment>
<keyword evidence="8 33" id="KW-1170">Fusion of virus membrane with host endosomal membrane</keyword>
<sequence length="859" mass="97237">MRVTGIRKNCQHLWRWGTMLLGMLMMSSAEEKLWVTVYYGVPVWKEATTTLFCASDAKAYNTEVHNVWATHACVPTDPNPQEVFLENVTENFNMWKNNMVEQMHEDILSLWDQSLKPCVKLTPLCVTLNCTDLKNANNTNSSSWERAETAEIIKNCSFNITTGIKDRMKKEHAIFYGLDTIPIGDDQSNTSYRLRHCNTSVIKQACPKVSFEPIPIHYCAPAGFAILKCRDKKFNGTGPCKNVSTVQCTHGIRPVVSTQLLLNGSLAEEEVVIRSANFSDNTKTIIVQLNASVEINCTRPNNNTRKGIHIGPGGAIYTTGQIVGDIRQAHCNISKKAWNDTLQQIVNKLGEKVGENKTIIFNHSAGGDPEIVTHSFNCGGEFFYCNSTRLFNSTWKFNGTWESNIAWNDTEGDNITLPCRIKQIINMWQEVGKAMYAPPISGQIRCTSNITGLLLTRDGGKDNTTNGTEIFRPGGGDMKDNWRSELYKYKVVRIEPLGVAPTTAKRRVVQREKRAAGIGALFLGFLGAAGSTMGAASMTLTVQARLLLSGIVQQQNNLLRAIEAQQHLLQLTVWGIKQLQARLLAVERYLKDQQLLGIWGCSGKLICTTTVPWNASWSNKSLNTIWNNMTWMEWEREIDNYTGLIYTLIEESQNQQEKNEQELLQLDHWASLWNWFDITNWLWYIKIFIMIVGGLVGLRIVFTVLSIVNRVRQGYSPLSFQTRLPVPRGPDRPEGIEEEGGDRDRDRSNRLVDGFLALVWDDLRSLCLFSYHRLRDLLLIVARIVELLGRRGWEILKYWWSLLQYWSQELKNSAVSLLNATAIAVAEGTDRVIEVVQRAGRAILHIPTRIRQGFERALL</sequence>
<evidence type="ECO:0000256" key="15">
    <source>
        <dbReference type="ARBA" id="ARBA00022703"/>
    </source>
</evidence>
<keyword evidence="20 33" id="KW-0261">Viral envelope protein</keyword>
<keyword evidence="12 33" id="KW-1162">Viral penetration into host cytoplasm</keyword>
<comment type="subcellular location">
    <molecule>Transmembrane protein gp41</molecule>
    <subcellularLocation>
        <location evidence="33">Virion membrane</location>
        <topology evidence="33">Single-pass type I membrane protein</topology>
    </subcellularLocation>
    <subcellularLocation>
        <location evidence="33">Host cell membrane</location>
        <topology evidence="33">Single-pass type I membrane protein</topology>
    </subcellularLocation>
    <subcellularLocation>
        <location evidence="33">Host endosome membrane</location>
        <topology evidence="33">Single-pass type I membrane protein</topology>
    </subcellularLocation>
    <text evidence="33">It is probably concentrated at the site of budding and incorporated into the virions possibly by contacts between the cytoplasmic tail of Env and the N-terminus of Gag.</text>
</comment>
<feature type="region of interest" description="V1" evidence="33">
    <location>
        <begin position="130"/>
        <end position="155"/>
    </location>
</feature>
<evidence type="ECO:0000256" key="30">
    <source>
        <dbReference type="ARBA" id="ARBA00023288"/>
    </source>
</evidence>
<dbReference type="EMBL" id="MK148647">
    <property type="protein sequence ID" value="QDS02378.1"/>
    <property type="molecule type" value="Genomic_DNA"/>
</dbReference>
<dbReference type="InterPro" id="IPR037527">
    <property type="entry name" value="Gp160"/>
</dbReference>
<keyword evidence="28 33" id="KW-0325">Glycoprotein</keyword>
<keyword evidence="22 33" id="KW-1133">Transmembrane helix</keyword>
<feature type="disulfide bond" evidence="33">
    <location>
        <begin position="219"/>
        <end position="248"/>
    </location>
</feature>
<dbReference type="GO" id="GO:0075512">
    <property type="term" value="P:clathrin-dependent endocytosis of virus by host cell"/>
    <property type="evidence" value="ECO:0007669"/>
    <property type="project" value="UniProtKB-UniRule"/>
</dbReference>
<keyword evidence="27 33" id="KW-1015">Disulfide bond</keyword>
<feature type="region of interest" description="MPER; binding to GalCer" evidence="33">
    <location>
        <begin position="665"/>
        <end position="686"/>
    </location>
</feature>
<evidence type="ECO:0000256" key="8">
    <source>
        <dbReference type="ARBA" id="ARBA00022510"/>
    </source>
</evidence>
<evidence type="ECO:0000256" key="35">
    <source>
        <dbReference type="SAM" id="MobiDB-lite"/>
    </source>
</evidence>
<evidence type="ECO:0000256" key="2">
    <source>
        <dbReference type="ARBA" id="ARBA00004433"/>
    </source>
</evidence>
<gene>
    <name evidence="33 38" type="primary">env</name>
</gene>
<keyword evidence="15 33" id="KW-0053">Apoptosis</keyword>
<keyword evidence="24 33" id="KW-0175">Coiled coil</keyword>
<evidence type="ECO:0000256" key="27">
    <source>
        <dbReference type="ARBA" id="ARBA00023157"/>
    </source>
</evidence>
<dbReference type="FunFam" id="2.170.40.20:FF:000003">
    <property type="entry name" value="Envelope glycoprotein gp160"/>
    <property type="match status" value="1"/>
</dbReference>
<keyword evidence="31 33" id="KW-1160">Virus entry into host cell</keyword>
<keyword evidence="18 33" id="KW-0946">Virion</keyword>
<dbReference type="Pfam" id="PF00516">
    <property type="entry name" value="GP120"/>
    <property type="match status" value="1"/>
</dbReference>
<reference evidence="38" key="2">
    <citation type="journal article" date="2019" name="J. Clin. Invest.">
        <title>HIV-1 in lymph nodes is maintained by cellular proliferation during antiretroviral therapy.</title>
        <authorList>
            <person name="McManus W.R."/>
            <person name="Bale M.J."/>
            <person name="Spindler J."/>
            <person name="Wiegand A."/>
            <person name="Musick A."/>
            <person name="Patro S.C."/>
            <person name="Sobolewski M.D."/>
            <person name="Musick V.K."/>
            <person name="Anderson E.M."/>
            <person name="Cyktor J.C."/>
            <person name="Halvas E.K."/>
            <person name="Shao W."/>
            <person name="Wells D."/>
            <person name="Wu X."/>
            <person name="Keele B.F."/>
            <person name="Milush J.M."/>
            <person name="Hoh R."/>
            <person name="Mellors J.W."/>
            <person name="Hughes S.H."/>
            <person name="Deeks S.G."/>
            <person name="Coffin J.M."/>
            <person name="Kearney M.F."/>
        </authorList>
    </citation>
    <scope>NUCLEOTIDE SEQUENCE</scope>
    <source>
        <strain evidence="38">PID1079.LNMC.CAD.04252016.ENV-Seq9</strain>
        <strain evidence="39">PID1079.PBMC.CAD.04252016.ENV-Seq3</strain>
    </source>
</reference>
<comment type="function">
    <text evidence="33">Surface protein gp120: Attaches the virus to the host lymphoid cell by binding to the primary receptor CD4. This interaction induces a structural rearrangement creating a high affinity binding site for a chemokine coreceptor like CXCR4 and/or CCR5. Acts as a ligand for CD209/DC-SIGN and CLEC4M/DC-SIGNR, which are respectively found on dendritic cells (DCs), and on endothelial cells of liver sinusoids and lymph node sinuses. These interactions allow capture of viral particles at mucosal surfaces by these cells and subsequent transmission to permissive cells. HIV subverts the migration properties of dendritic cells to gain access to CD4+ T-cells in lymph nodes. Virus transmission to permissive T-cells occurs either in trans (without DCs infection, through viral capture and transmission), or in cis (following DCs productive infection, through the usual CD4-gp120 interaction), thereby inducing a robust infection. In trans infection, bound virions remain infectious over days and it is proposed that they are not degraded, but protected in non-lysosomal acidic organelles within the DCs close to the cell membrane thus contributing to the viral infectious potential during DCs' migration from the periphery to the lymphoid tissues. On arrival at lymphoid tissues, intact virions recycle back to DCs' cell surface allowing virus transmission to CD4+ T-cells.</text>
</comment>
<comment type="subunit">
    <text evidence="32">The mature envelope protein (Env) consists of a homotrimer of non-covalently associated gp120-gp41 heterodimers. The resulting complex protrudes from the virus surface as a spike. There seems to be as few as 10 spikes on the average virion. Interacts with host CD4, CCR5 and CXCR4. Gp120 also interacts with the C-type lectins CD209/DC-SIGN and CLEC4M/DC-SIGNR (collectively referred to as DC-SIGN(R)). Gp120 and gp41 interact with GalCer. Gp120 interacts with host ITGA4/ITGB7 complex; on CD4+ T-cells, this interaction results in rapid activation of integrin ITGAL/LFA-1, which facilitates efficient cell-to-cell spreading of HIV-1. Gp120 interacts with cell-associated heparan sulfate; this interaction increases virus infectivity on permissive cells and may be involved in infection of CD4- cells.</text>
</comment>
<dbReference type="GO" id="GO:0019082">
    <property type="term" value="P:viral protein processing"/>
    <property type="evidence" value="ECO:0007669"/>
    <property type="project" value="UniProtKB-UniRule"/>
</dbReference>
<dbReference type="GO" id="GO:0044175">
    <property type="term" value="C:host cell endosome membrane"/>
    <property type="evidence" value="ECO:0007669"/>
    <property type="project" value="UniProtKB-SubCell"/>
</dbReference>
<protein>
    <recommendedName>
        <fullName evidence="33">Envelope glycoprotein gp160</fullName>
    </recommendedName>
    <alternativeName>
        <fullName evidence="33">Env polyprotein</fullName>
    </alternativeName>
    <component>
        <recommendedName>
            <fullName evidence="33">Surface protein gp120</fullName>
            <shortName evidence="33">SU</shortName>
        </recommendedName>
        <alternativeName>
            <fullName evidence="33">Glycoprotein 120</fullName>
            <shortName evidence="33">gp120</shortName>
        </alternativeName>
    </component>
    <component>
        <recommendedName>
            <fullName evidence="33">Transmembrane protein gp41</fullName>
            <shortName evidence="33">TM</shortName>
        </recommendedName>
        <alternativeName>
            <fullName evidence="33">Glycoprotein 41</fullName>
            <shortName evidence="33">gp41</shortName>
        </alternativeName>
    </component>
</protein>
<dbReference type="Gene3D" id="2.170.40.20">
    <property type="entry name" value="Human immunodeficiency virus 1, Gp160, envelope glycoprotein"/>
    <property type="match status" value="2"/>
</dbReference>
<dbReference type="GO" id="GO:0055036">
    <property type="term" value="C:virion membrane"/>
    <property type="evidence" value="ECO:0007669"/>
    <property type="project" value="UniProtKB-SubCell"/>
</dbReference>
<evidence type="ECO:0000256" key="22">
    <source>
        <dbReference type="ARBA" id="ARBA00022989"/>
    </source>
</evidence>
<evidence type="ECO:0000256" key="7">
    <source>
        <dbReference type="ARBA" id="ARBA00022506"/>
    </source>
</evidence>
<dbReference type="SUPFAM" id="SSF58069">
    <property type="entry name" value="Virus ectodomain"/>
    <property type="match status" value="1"/>
</dbReference>
<evidence type="ECO:0000256" key="28">
    <source>
        <dbReference type="ARBA" id="ARBA00023180"/>
    </source>
</evidence>
<evidence type="ECO:0000313" key="38">
    <source>
        <dbReference type="EMBL" id="QDS02378.1"/>
    </source>
</evidence>
<dbReference type="InterPro" id="IPR036377">
    <property type="entry name" value="Gp120_core_sf"/>
</dbReference>
<evidence type="ECO:0000256" key="29">
    <source>
        <dbReference type="ARBA" id="ARBA00023280"/>
    </source>
</evidence>
<accession>A0A517FKJ6</accession>
<feature type="chain" id="PRO_5042632794" description="Envelope glycoprotein gp160" evidence="33">
    <location>
        <begin position="32"/>
        <end position="859"/>
    </location>
</feature>
<feature type="region of interest" description="CD4-binding loop" evidence="33">
    <location>
        <begin position="364"/>
        <end position="374"/>
    </location>
</feature>
<evidence type="ECO:0000256" key="23">
    <source>
        <dbReference type="ARBA" id="ARBA00023046"/>
    </source>
</evidence>
<evidence type="ECO:0000256" key="13">
    <source>
        <dbReference type="ARBA" id="ARBA00022685"/>
    </source>
</evidence>
<organismHost>
    <name type="scientific">Homo sapiens</name>
    <name type="common">Human</name>
    <dbReference type="NCBI Taxonomy" id="9606"/>
</organismHost>
<evidence type="ECO:0000256" key="19">
    <source>
        <dbReference type="ARBA" id="ARBA00022870"/>
    </source>
</evidence>
<evidence type="ECO:0000256" key="33">
    <source>
        <dbReference type="HAMAP-Rule" id="MF_04083"/>
    </source>
</evidence>
<name>A0A517FKJ6_HV1</name>
<feature type="region of interest" description="Fusion peptide" evidence="33">
    <location>
        <begin position="515"/>
        <end position="535"/>
    </location>
</feature>
<dbReference type="GO" id="GO:0052031">
    <property type="term" value="P:symbiont-mediated perturbation of host defense response"/>
    <property type="evidence" value="ECO:0007669"/>
    <property type="project" value="UniProtKB-UniRule"/>
</dbReference>
<feature type="transmembrane region" description="Helical" evidence="34">
    <location>
        <begin position="681"/>
        <end position="708"/>
    </location>
</feature>
<comment type="PTM">
    <text evidence="33">Specific enzymatic cleavages in vivo yield mature proteins. Envelope glycoproteins are synthesized as a inactive precursor that is heavily N-glycosylated and processed likely by host cell furin in the Golgi to yield the mature SU and TM proteins. The cleavage site between SU and TM requires the minimal sequence [KR]-X-[KR]-R. About 2 of the 9 disulfide bonds of gp41 are reduced by P4HB/PDI, following binding to CD4 receptor.</text>
</comment>
<dbReference type="CDD" id="cd09909">
    <property type="entry name" value="HIV-1-like_HR1-HR2"/>
    <property type="match status" value="1"/>
</dbReference>
<evidence type="ECO:0000256" key="31">
    <source>
        <dbReference type="ARBA" id="ARBA00023296"/>
    </source>
</evidence>
<dbReference type="GO" id="GO:0019064">
    <property type="term" value="P:fusion of virus membrane with host plasma membrane"/>
    <property type="evidence" value="ECO:0007669"/>
    <property type="project" value="UniProtKB-UniRule"/>
</dbReference>
<comment type="domain">
    <text evidence="33">Some of the most genetically diverse regions of the viral genome are present in Env. They are called variable regions 1 through 5 (V1 through V5). Coreceptor usage of gp120 is determined mainly by the primary structure of the third variable region (V3) in the outer domain of gp120. The sequence of V3 determines which coreceptor, CCR5 and/or CXCR4 (corresponding to R5/macrophage, X4/T cell and R5X4/T cell and macrophage tropism), is used to trigger the fusion potential of the Env complex, and hence which cells the virus can infect. Binding to CCR5 involves a region adjacent in addition to V3.</text>
</comment>
<dbReference type="SUPFAM" id="SSF56502">
    <property type="entry name" value="gp120 core"/>
    <property type="match status" value="2"/>
</dbReference>
<comment type="domain">
    <text evidence="33">The membrane proximal external region (MPER) present in gp41 is a tryptophan-rich region recognized by the antibodies 2F5, Z13, and 4E10. MPER seems to play a role in fusion.</text>
</comment>
<dbReference type="GO" id="GO:0016020">
    <property type="term" value="C:membrane"/>
    <property type="evidence" value="ECO:0007669"/>
    <property type="project" value="UniProtKB-UniRule"/>
</dbReference>
<evidence type="ECO:0000256" key="10">
    <source>
        <dbReference type="ARBA" id="ARBA00022570"/>
    </source>
</evidence>
<evidence type="ECO:0000256" key="34">
    <source>
        <dbReference type="RuleBase" id="RU363095"/>
    </source>
</evidence>
<keyword evidence="21 33" id="KW-1164">Virus endocytosis by host</keyword>
<dbReference type="HAMAP" id="MF_04083">
    <property type="entry name" value="HIV_ENV"/>
    <property type="match status" value="1"/>
</dbReference>
<feature type="chain" id="PRO_5042632795" description="Transmembrane protein gp41" evidence="33">
    <location>
        <begin position="515"/>
        <end position="859"/>
    </location>
</feature>
<keyword evidence="17 33" id="KW-1161">Viral attachment to host cell</keyword>
<feature type="topological domain" description="Cytoplasmic" evidence="33">
    <location>
        <begin position="709"/>
        <end position="859"/>
    </location>
</feature>
<keyword evidence="29 33" id="KW-0899">Viral immunoevasion</keyword>
<comment type="subunit">
    <text evidence="33">The mature envelope protein (Env) consists of a homotrimer of non-covalently associated gp120-gp41 heterodimers. The resulting complex protrudes from the virus surface as a spike. There seems to be as few as 10 spikes on the average virion. Surface protein gp120 interacts with host CD4, CCR5 and CXCR4. Gp120 also interacts with the C-type lectins CD209/DC-SIGN and CLEC4M/DC-SIGNR (collectively referred to as DC-SIGN(R)). Gp120 and gp41 interact with GalCer. Gp120 interacts with host ITGA4/ITGB7 complex; on CD4+ T-cells, this interaction results in rapid activation of integrin ITGAL/LFA-1, which facilitates efficient cell-to-cell spreading of HIV-1. Gp120 interacts with cell-associated heparan sulfate; this interaction increases virus infectivity on permissive cells and may be involved in infection of CD4- cells.</text>
</comment>
<comment type="domain">
    <text evidence="33">The CD4-binding region is targeted by the antibody b12.</text>
</comment>
<keyword evidence="16 33" id="KW-0732">Signal</keyword>
<keyword evidence="10 33" id="KW-1165">Clathrin-mediated endocytosis of virus by host</keyword>
<keyword evidence="7 33" id="KW-1168">Fusion of virus membrane with host membrane</keyword>
<evidence type="ECO:0000256" key="6">
    <source>
        <dbReference type="ARBA" id="ARBA00004650"/>
    </source>
</evidence>
<evidence type="ECO:0000256" key="32">
    <source>
        <dbReference type="ARBA" id="ARBA00062028"/>
    </source>
</evidence>
<dbReference type="Pfam" id="PF00517">
    <property type="entry name" value="GP41"/>
    <property type="match status" value="1"/>
</dbReference>
<evidence type="ECO:0000256" key="14">
    <source>
        <dbReference type="ARBA" id="ARBA00022692"/>
    </source>
</evidence>
<comment type="function">
    <text evidence="33">Envelope glycoprotein gp160: Oligomerizes in the host endoplasmic reticulum into predominantly trimers. In a second time, gp160 transits in the host Golgi, where glycosylation is completed. The precursor is then proteolytically cleaved in the trans-Golgi and thereby activated by cellular furin or furin-like proteases to produce gp120 and gp41.</text>
</comment>
<evidence type="ECO:0000256" key="9">
    <source>
        <dbReference type="ARBA" id="ARBA00022511"/>
    </source>
</evidence>
<comment type="PTM">
    <text evidence="33">Highly glycosylated by host. The high number of glycan on the protein is reffered to as 'glycan shield' because it contributes to hide protein sequence from adaptive immune system.</text>
</comment>
<comment type="miscellaneous">
    <text evidence="33">Inhibitors targeting HIV-1 viral envelope proteins are used as antiretroviral drugs. Attachment of virions to the cell surface via non-specific interactions and CD4 binding can be blocked by inhibitors that include cyanovirin-N, cyclotriazadisulfonamide analogs, PRO 2000, TNX 355 and PRO 542. In addition, BMS 806 can block CD4-induced conformational changes. Env interactions with the coreceptor molecules can be targeted by CCR5 antagonists including SCH-D, maraviroc (UK 427857) and aplaviroc (GW 873140), and the CXCR4 antagonist AMD 070. Fusion of viral and cellular membranes can be inhibited by peptides such as enfuvirtide and tifuvirtide (T 1249). Resistance to inhibitors associated with mutations in Env are observed. Most of the time, single mutations confer only a modest reduction in drug susceptibility. Combination of several mutations is usually required to develop a high-level drug resistance.</text>
</comment>
<dbReference type="Gene3D" id="1.10.287.210">
    <property type="match status" value="1"/>
</dbReference>
<dbReference type="GO" id="GO:1903911">
    <property type="term" value="P:positive regulation of receptor clustering"/>
    <property type="evidence" value="ECO:0007669"/>
    <property type="project" value="UniProtKB-UniRule"/>
</dbReference>
<evidence type="ECO:0000256" key="26">
    <source>
        <dbReference type="ARBA" id="ARBA00023139"/>
    </source>
</evidence>
<feature type="short sequence motif" description="YXXL motif; contains endocytosis signal" evidence="33">
    <location>
        <begin position="715"/>
        <end position="718"/>
    </location>
</feature>
<evidence type="ECO:0000259" key="37">
    <source>
        <dbReference type="Pfam" id="PF00517"/>
    </source>
</evidence>
<dbReference type="GO" id="GO:0019031">
    <property type="term" value="C:viral envelope"/>
    <property type="evidence" value="ECO:0007669"/>
    <property type="project" value="UniProtKB-KW"/>
</dbReference>
<evidence type="ECO:0000256" key="21">
    <source>
        <dbReference type="ARBA" id="ARBA00022890"/>
    </source>
</evidence>
<keyword evidence="25 33" id="KW-0472">Membrane</keyword>
<dbReference type="FunFam" id="1.10.287.210:FF:000001">
    <property type="entry name" value="Envelope glycoprotein gp160"/>
    <property type="match status" value="1"/>
</dbReference>
<keyword evidence="30 33" id="KW-0449">Lipoprotein</keyword>
<keyword evidence="26 33" id="KW-0564">Palmitate</keyword>
<proteinExistence type="inferred from homology"/>
<evidence type="ECO:0000256" key="5">
    <source>
        <dbReference type="ARBA" id="ARBA00004578"/>
    </source>
</evidence>
<evidence type="ECO:0000256" key="16">
    <source>
        <dbReference type="ARBA" id="ARBA00022729"/>
    </source>
</evidence>
<feature type="disulfide bond" evidence="33">
    <location>
        <begin position="130"/>
        <end position="156"/>
    </location>
</feature>
<comment type="subcellular location">
    <subcellularLocation>
        <location evidence="3">Host cell membrane</location>
        <topology evidence="3">Peripheral membrane protein</topology>
    </subcellularLocation>
    <subcellularLocation>
        <location evidence="1">Host cell membrane</location>
        <topology evidence="1">Single-pass type I membrane protein</topology>
    </subcellularLocation>
    <subcellularLocation>
        <location evidence="2">Host endosome membrane</location>
        <topology evidence="2">Peripheral membrane protein</topology>
    </subcellularLocation>
    <subcellularLocation>
        <location evidence="5">Host endosome membrane</location>
        <topology evidence="5">Single-pass type I membrane protein</topology>
    </subcellularLocation>
    <subcellularLocation>
        <location evidence="6">Virion membrane</location>
        <topology evidence="6">Peripheral membrane protein</topology>
    </subcellularLocation>
    <subcellularLocation>
        <location evidence="4">Virion membrane</location>
        <topology evidence="4">Single-pass type I membrane protein</topology>
    </subcellularLocation>
</comment>
<dbReference type="GO" id="GO:0039654">
    <property type="term" value="P:fusion of virus membrane with host endosome membrane"/>
    <property type="evidence" value="ECO:0007669"/>
    <property type="project" value="UniProtKB-UniRule"/>
</dbReference>
<comment type="caution">
    <text evidence="33 34">Lacks conserved residue(s) required for the propagation of feature annotation.</text>
</comment>
<evidence type="ECO:0000256" key="24">
    <source>
        <dbReference type="ARBA" id="ARBA00023054"/>
    </source>
</evidence>
<comment type="miscellaneous">
    <text evidence="33">HIV-1 lineages are divided in three main groups, M (for Major), O (for Outlier), and N (for New, or Non-M, Non-O). The vast majority of strains found worldwide belong to the group M. Group O seems to be endemic to and largely confined to Cameroon and neighboring countries in West Central Africa, where these viruses represent a small minority of HIV-1 strains. The group N is represented by a limited number of isolates from Cameroonian persons. The group M is further subdivided in 9 clades or subtypes (A to D, F to H, J and K).</text>
</comment>
<feature type="region of interest" description="Immunosuppression" evidence="33">
    <location>
        <begin position="577"/>
        <end position="595"/>
    </location>
</feature>
<feature type="transmembrane region" description="Helical" evidence="34">
    <location>
        <begin position="515"/>
        <end position="538"/>
    </location>
</feature>
<dbReference type="EMBL" id="MK148668">
    <property type="protein sequence ID" value="QDS02460.1"/>
    <property type="molecule type" value="Genomic_DNA"/>
</dbReference>
<evidence type="ECO:0000259" key="36">
    <source>
        <dbReference type="Pfam" id="PF00516"/>
    </source>
</evidence>
<keyword evidence="13 33" id="KW-0165">Cleavage on pair of basic residues</keyword>
<feature type="coiled-coil region" evidence="33">
    <location>
        <begin position="636"/>
        <end position="670"/>
    </location>
</feature>
<feature type="domain" description="Retroviral envelope protein GP41-like" evidence="37">
    <location>
        <begin position="533"/>
        <end position="722"/>
    </location>
</feature>
<dbReference type="GO" id="GO:0020002">
    <property type="term" value="C:host cell plasma membrane"/>
    <property type="evidence" value="ECO:0007669"/>
    <property type="project" value="UniProtKB-SubCell"/>
</dbReference>
<comment type="PTM">
    <text evidence="33">Palmitoylation of the transmembrane protein and of Env polyprotein (prior to its proteolytic cleavage) is essential for their association with host cell membrane lipid rafts. Palmitoylation is therefore required for envelope trafficking to classical lipid rafts, but not for viral replication.</text>
</comment>
<dbReference type="Gene3D" id="1.20.5.490">
    <property type="entry name" value="Single helix bin"/>
    <property type="match status" value="1"/>
</dbReference>
<comment type="subcellular location">
    <molecule>Surface protein gp120</molecule>
    <subcellularLocation>
        <location evidence="33">Virion membrane</location>
        <topology evidence="33">Peripheral membrane protein</topology>
    </subcellularLocation>
    <subcellularLocation>
        <location evidence="33">Host cell membrane</location>
        <topology evidence="33">Peripheral membrane protein</topology>
    </subcellularLocation>
    <subcellularLocation>
        <location evidence="33">Host endosome membrane</location>
        <topology evidence="33">Single-pass type I membrane protein</topology>
    </subcellularLocation>
    <text evidence="33">The surface protein is not anchored to the viral envelope, but associates with the extravirion surface through its binding to TM. It is probably concentrated at the site of budding and incorporated into the virions possibly by contacts between the cytoplasmic tail of Env and the N-terminus of Gag.</text>
</comment>
<feature type="disulfide bond" evidence="33">
    <location>
        <begin position="601"/>
        <end position="607"/>
    </location>
</feature>
<evidence type="ECO:0000256" key="3">
    <source>
        <dbReference type="ARBA" id="ARBA00004505"/>
    </source>
</evidence>
<feature type="region of interest" description="Disordered" evidence="35">
    <location>
        <begin position="722"/>
        <end position="745"/>
    </location>
</feature>
<comment type="function">
    <text evidence="33">Transmembrane protein gp41: Acts as a class I viral fusion protein. Under the current model, the protein has at least 3 conformational states: pre-fusion native state, pre-hairpin intermediate state, and post-fusion hairpin state. During fusion of viral and target intracellular membranes, the coiled coil regions (heptad repeats) assume a trimer-of-hairpins structure, positioning the fusion peptide in close proximity to the C-terminal region of the ectodomain. The formation of this structure appears to drive apposition and subsequent fusion of viral and target cell membranes. Complete fusion occurs in host cell endosomes and is dynamin-dependent, however some lipid transfer might occur at the plasma membrane. The virus undergoes clathrin-dependent internalization long before endosomal fusion, thus minimizing the surface exposure of conserved viral epitopes during fusion and reducing the efficacy of inhibitors targeting these epitopes. Membranes fusion leads to delivery of the nucleocapsid into the cytoplasm.</text>
</comment>
<reference evidence="38" key="1">
    <citation type="submission" date="2018-11" db="EMBL/GenBank/DDBJ databases">
        <authorList>
            <person name="McManus W."/>
            <person name="Bale M."/>
            <person name="Spindler J."/>
            <person name="Wiegand A."/>
            <person name="Musick A."/>
            <person name="Patro S."/>
            <person name="Sobolewski M."/>
            <person name="Musick V."/>
            <person name="Anderson E."/>
            <person name="Cyktor J."/>
            <person name="Halvas E."/>
            <person name="Shao W."/>
            <person name="Wells D."/>
            <person name="Wu X."/>
            <person name="Keele B."/>
            <person name="Milush J."/>
            <person name="Hoh R."/>
            <person name="Mellors J."/>
            <person name="Hughes S."/>
            <person name="Deeks S."/>
            <person name="Coffin J."/>
            <person name="Kearney M."/>
        </authorList>
    </citation>
    <scope>NUCLEOTIDE SEQUENCE</scope>
    <source>
        <strain evidence="38">PID1079.LNMC.CAD.04252016.ENV-Seq9</strain>
        <strain evidence="39">PID1079.PBMC.CAD.04252016.ENV-Seq3</strain>
    </source>
</reference>
<evidence type="ECO:0000313" key="39">
    <source>
        <dbReference type="EMBL" id="QDS02460.1"/>
    </source>
</evidence>
<dbReference type="GO" id="GO:1903908">
    <property type="term" value="P:positive regulation of plasma membrane raft polarization"/>
    <property type="evidence" value="ECO:0007669"/>
    <property type="project" value="UniProtKB-UniRule"/>
</dbReference>
<feature type="domain" description="Human immunodeficiency virus 1 envelope glycoprotein Gp120" evidence="36">
    <location>
        <begin position="33"/>
        <end position="514"/>
    </location>
</feature>
<evidence type="ECO:0000256" key="17">
    <source>
        <dbReference type="ARBA" id="ARBA00022804"/>
    </source>
</evidence>
<feature type="disulfide bond" evidence="33">
    <location>
        <begin position="229"/>
        <end position="240"/>
    </location>
</feature>
<evidence type="ECO:0000256" key="25">
    <source>
        <dbReference type="ARBA" id="ARBA00023136"/>
    </source>
</evidence>
<keyword evidence="19 33" id="KW-1043">Host membrane</keyword>
<evidence type="ECO:0000256" key="1">
    <source>
        <dbReference type="ARBA" id="ARBA00004402"/>
    </source>
</evidence>